<comment type="subunit">
    <text evidence="20">Component of the RNA exosome complex; within the complex interacts with EXOSC4, EXOSC7 and EXOSC9 of the exosome core complex (Exo-9). The catalytically inactive RNA exosome core complex (Exo-9) associates with the catalytic subunit EXOSC10/RRP6. Exo-9 may associate with DIS3 to form the nucleolar exosome complex, or DIS3L to form the cytoplasmic exosome complex. Exo-9 is formed by a hexameric base ring consisting of the heterodimers EXOSC4-EXOSC9, EXOSC5-EXOSC8 and EXOSC6-EXOSC7, and a cap ring consisting of EXOSC1, EXOSC2 and EXOSC3; DIS3 associates with the base ring of Exo-9. The RNA exosome complex associates with cofactors C1D/RRP47, MPHOSPH6/MPP6 and MTREX/MTR4. Interacts with DHX34; the interaction is RNA-independent.</text>
</comment>
<dbReference type="GO" id="GO:0005730">
    <property type="term" value="C:nucleolus"/>
    <property type="evidence" value="ECO:0007669"/>
    <property type="project" value="UniProtKB-SubCell"/>
</dbReference>
<evidence type="ECO:0000256" key="10">
    <source>
        <dbReference type="ARBA" id="ARBA00022722"/>
    </source>
</evidence>
<dbReference type="SMART" id="SM00955">
    <property type="entry name" value="RNB"/>
    <property type="match status" value="1"/>
</dbReference>
<evidence type="ECO:0000256" key="13">
    <source>
        <dbReference type="ARBA" id="ARBA00022835"/>
    </source>
</evidence>
<dbReference type="FunFam" id="2.40.50.690:FF:000002">
    <property type="entry name" value="exosome complex exonuclease RRP44 isoform X1"/>
    <property type="match status" value="1"/>
</dbReference>
<dbReference type="FunFam" id="2.40.50.700:FF:000001">
    <property type="entry name" value="Exosome complex exonuclease exoribonuclease (Rrp44)"/>
    <property type="match status" value="1"/>
</dbReference>
<accession>A0AAV9RE79</accession>
<dbReference type="InterPro" id="IPR029060">
    <property type="entry name" value="PIN-like_dom_sf"/>
</dbReference>
<evidence type="ECO:0000256" key="23">
    <source>
        <dbReference type="ARBA" id="ARBA00077930"/>
    </source>
</evidence>
<evidence type="ECO:0000259" key="25">
    <source>
        <dbReference type="SMART" id="SM00670"/>
    </source>
</evidence>
<dbReference type="GO" id="GO:0006364">
    <property type="term" value="P:rRNA processing"/>
    <property type="evidence" value="ECO:0007669"/>
    <property type="project" value="UniProtKB-KW"/>
</dbReference>
<evidence type="ECO:0000256" key="9">
    <source>
        <dbReference type="ARBA" id="ARBA00022553"/>
    </source>
</evidence>
<evidence type="ECO:0000256" key="2">
    <source>
        <dbReference type="ARBA" id="ARBA00001946"/>
    </source>
</evidence>
<dbReference type="SMART" id="SM00670">
    <property type="entry name" value="PINc"/>
    <property type="match status" value="1"/>
</dbReference>
<dbReference type="Pfam" id="PF13638">
    <property type="entry name" value="PIN_4"/>
    <property type="match status" value="1"/>
</dbReference>
<evidence type="ECO:0000259" key="26">
    <source>
        <dbReference type="SMART" id="SM00955"/>
    </source>
</evidence>
<name>A0AAV9RE79_9TELE</name>
<keyword evidence="11" id="KW-0255">Endonuclease</keyword>
<dbReference type="GO" id="GO:0016075">
    <property type="term" value="P:rRNA catabolic process"/>
    <property type="evidence" value="ECO:0007669"/>
    <property type="project" value="TreeGrafter"/>
</dbReference>
<evidence type="ECO:0000256" key="16">
    <source>
        <dbReference type="ARBA" id="ARBA00022884"/>
    </source>
</evidence>
<dbReference type="Pfam" id="PF17849">
    <property type="entry name" value="OB_Dis3"/>
    <property type="match status" value="1"/>
</dbReference>
<evidence type="ECO:0000256" key="21">
    <source>
        <dbReference type="ARBA" id="ARBA00074777"/>
    </source>
</evidence>
<dbReference type="GO" id="GO:0000175">
    <property type="term" value="F:3'-5'-RNA exonuclease activity"/>
    <property type="evidence" value="ECO:0007669"/>
    <property type="project" value="TreeGrafter"/>
</dbReference>
<comment type="cofactor">
    <cofactor evidence="1">
        <name>Mn(2+)</name>
        <dbReference type="ChEBI" id="CHEBI:29035"/>
    </cofactor>
</comment>
<evidence type="ECO:0000256" key="1">
    <source>
        <dbReference type="ARBA" id="ARBA00001936"/>
    </source>
</evidence>
<keyword evidence="17" id="KW-0007">Acetylation</keyword>
<dbReference type="GO" id="GO:0071031">
    <property type="term" value="P:nuclear mRNA surveillance of mRNA 3'-end processing"/>
    <property type="evidence" value="ECO:0007669"/>
    <property type="project" value="TreeGrafter"/>
</dbReference>
<keyword evidence="13" id="KW-0271">Exosome</keyword>
<keyword evidence="19" id="KW-0539">Nucleus</keyword>
<evidence type="ECO:0000256" key="8">
    <source>
        <dbReference type="ARBA" id="ARBA00022552"/>
    </source>
</evidence>
<dbReference type="InterPro" id="IPR050180">
    <property type="entry name" value="RNR_Ribonuclease"/>
</dbReference>
<evidence type="ECO:0000256" key="20">
    <source>
        <dbReference type="ARBA" id="ARBA00065106"/>
    </source>
</evidence>
<dbReference type="Gene3D" id="2.40.50.700">
    <property type="match status" value="1"/>
</dbReference>
<comment type="caution">
    <text evidence="27">The sequence shown here is derived from an EMBL/GenBank/DDBJ whole genome shotgun (WGS) entry which is preliminary data.</text>
</comment>
<dbReference type="AlphaFoldDB" id="A0AAV9RE79"/>
<evidence type="ECO:0000256" key="3">
    <source>
        <dbReference type="ARBA" id="ARBA00004496"/>
    </source>
</evidence>
<keyword evidence="16" id="KW-0694">RNA-binding</keyword>
<dbReference type="InterPro" id="IPR033770">
    <property type="entry name" value="RRP44_S1"/>
</dbReference>
<dbReference type="FunFam" id="3.40.50.1010:FF:000010">
    <property type="entry name" value="Exosome complex exonuclease DIS3"/>
    <property type="match status" value="1"/>
</dbReference>
<dbReference type="FunFam" id="2.40.50.140:FF:000125">
    <property type="entry name" value="exosome complex exonuclease RRP44 isoform X1"/>
    <property type="match status" value="1"/>
</dbReference>
<reference evidence="27 28" key="1">
    <citation type="submission" date="2021-06" db="EMBL/GenBank/DDBJ databases">
        <authorList>
            <person name="Palmer J.M."/>
        </authorList>
    </citation>
    <scope>NUCLEOTIDE SEQUENCE [LARGE SCALE GENOMIC DNA]</scope>
    <source>
        <strain evidence="27 28">MEX-2019</strain>
        <tissue evidence="27">Muscle</tissue>
    </source>
</reference>
<dbReference type="SUPFAM" id="SSF50249">
    <property type="entry name" value="Nucleic acid-binding proteins"/>
    <property type="match status" value="3"/>
</dbReference>
<keyword evidence="8" id="KW-0698">rRNA processing</keyword>
<dbReference type="Gene3D" id="2.40.50.140">
    <property type="entry name" value="Nucleic acid-binding proteins"/>
    <property type="match status" value="1"/>
</dbReference>
<dbReference type="EMBL" id="JAHHUM010002029">
    <property type="protein sequence ID" value="KAK5607276.1"/>
    <property type="molecule type" value="Genomic_DNA"/>
</dbReference>
<keyword evidence="7" id="KW-0963">Cytoplasm</keyword>
<keyword evidence="18" id="KW-0464">Manganese</keyword>
<organism evidence="27 28">
    <name type="scientific">Crenichthys baileyi</name>
    <name type="common">White River springfish</name>
    <dbReference type="NCBI Taxonomy" id="28760"/>
    <lineage>
        <taxon>Eukaryota</taxon>
        <taxon>Metazoa</taxon>
        <taxon>Chordata</taxon>
        <taxon>Craniata</taxon>
        <taxon>Vertebrata</taxon>
        <taxon>Euteleostomi</taxon>
        <taxon>Actinopterygii</taxon>
        <taxon>Neopterygii</taxon>
        <taxon>Teleostei</taxon>
        <taxon>Neoteleostei</taxon>
        <taxon>Acanthomorphata</taxon>
        <taxon>Ovalentaria</taxon>
        <taxon>Atherinomorphae</taxon>
        <taxon>Cyprinodontiformes</taxon>
        <taxon>Goodeidae</taxon>
        <taxon>Crenichthys</taxon>
    </lineage>
</organism>
<keyword evidence="28" id="KW-1185">Reference proteome</keyword>
<evidence type="ECO:0000256" key="4">
    <source>
        <dbReference type="ARBA" id="ARBA00004604"/>
    </source>
</evidence>
<evidence type="ECO:0000256" key="24">
    <source>
        <dbReference type="RuleBase" id="RU003901"/>
    </source>
</evidence>
<comment type="similarity">
    <text evidence="6 24">Belongs to the RNR ribonuclease family.</text>
</comment>
<keyword evidence="10" id="KW-0540">Nuclease</keyword>
<feature type="domain" description="PIN" evidence="25">
    <location>
        <begin position="45"/>
        <end position="164"/>
    </location>
</feature>
<dbReference type="InterPro" id="IPR041505">
    <property type="entry name" value="Dis3_CSD2"/>
</dbReference>
<dbReference type="InterPro" id="IPR001900">
    <property type="entry name" value="RNase_II/R"/>
</dbReference>
<evidence type="ECO:0000313" key="27">
    <source>
        <dbReference type="EMBL" id="KAK5607276.1"/>
    </source>
</evidence>
<comment type="cofactor">
    <cofactor evidence="2">
        <name>Mg(2+)</name>
        <dbReference type="ChEBI" id="CHEBI:18420"/>
    </cofactor>
</comment>
<dbReference type="PANTHER" id="PTHR23355:SF35">
    <property type="entry name" value="EXOSOME COMPLEX EXONUCLEASE RRP44"/>
    <property type="match status" value="1"/>
</dbReference>
<dbReference type="InterPro" id="IPR033771">
    <property type="entry name" value="Rrp44_CSD1"/>
</dbReference>
<dbReference type="GO" id="GO:0005654">
    <property type="term" value="C:nucleoplasm"/>
    <property type="evidence" value="ECO:0007669"/>
    <property type="project" value="UniProtKB-SubCell"/>
</dbReference>
<dbReference type="Pfam" id="PF17216">
    <property type="entry name" value="Rrp44_CSD1"/>
    <property type="match status" value="1"/>
</dbReference>
<proteinExistence type="inferred from homology"/>
<evidence type="ECO:0000256" key="17">
    <source>
        <dbReference type="ARBA" id="ARBA00022990"/>
    </source>
</evidence>
<dbReference type="GO" id="GO:0000177">
    <property type="term" value="C:cytoplasmic exosome (RNase complex)"/>
    <property type="evidence" value="ECO:0007669"/>
    <property type="project" value="TreeGrafter"/>
</dbReference>
<dbReference type="Proteomes" id="UP001311232">
    <property type="component" value="Unassembled WGS sequence"/>
</dbReference>
<dbReference type="Gene3D" id="3.40.50.1010">
    <property type="entry name" value="5'-nuclease"/>
    <property type="match status" value="1"/>
</dbReference>
<protein>
    <recommendedName>
        <fullName evidence="21">Exosome complex exonuclease RRP44</fullName>
    </recommendedName>
    <alternativeName>
        <fullName evidence="22">Protein DIS3 homolog</fullName>
    </alternativeName>
    <alternativeName>
        <fullName evidence="23">Ribosomal RNA-processing protein 44</fullName>
    </alternativeName>
</protein>
<keyword evidence="9" id="KW-0597">Phosphoprotein</keyword>
<evidence type="ECO:0000256" key="7">
    <source>
        <dbReference type="ARBA" id="ARBA00022490"/>
    </source>
</evidence>
<dbReference type="PROSITE" id="PS01175">
    <property type="entry name" value="RIBONUCLEASE_II"/>
    <property type="match status" value="1"/>
</dbReference>
<sequence length="934" mass="105441">MKVVREHYLRDDIWCGCETCAECKQDSTVLQRDACIESSLCSYPHYLVPDTNVVLHQIDVLEDPVIRNVIILQTVLQEVRHRSAPVYKRLKDIIHEQGRHFYTFTNEHHRETFIEREPGESANDRNDRAIRVAVRWYSQHLKTSESGPDGLKVVLLTNDQGNKQKAEENGLVVYKFEEYVKSLIANPELVDRLALSSDDKNDITSSKVLFPEHLPLSKVQAGIKSGSFLQGTFRASRDNYLEATVFVQGEGEESTEVLIQGLQNLNRAVHQDVVAVQLLPKNQWVAPSAVVLQDEGAAKDDNVDGDEEEKLSRSLTEAARKATGKVVGIIKRNWRPFCGMLNVSQIKESTRHLFTPADRCIPRIRIETRQASTLAGQRIMVAIDGWPKDSRYPNGHFVRSLGSAGEKDTEEEVLLLEHDVPHQAFSQAVLSFLPKMPWIITPEDMAQRQDLRHLTVCSVDPPGCTDIDDALHCRVLENGNLEVGVHIADVSHFIKPGNALDKEAANRGTTVYLCGKRIDMVPELLSSNLCSLRSNVERFAFSCIWEMNHKAEILKTRFTKSVINSKASLTYAEAQMRIDDANKNDDITKSLRGLNKLAKILKRKRIENGALTLSSLEVRFHMDSETHDPIDLQTKELMETNSMVEEFMLLANISVAQKIYDEFPECALLRKHPAPPPSNYDILIKAAKSKDVTIHIDSAKALADSLDVAKVDGFQYFNTLLRILATRCMMQAVYFCSGMDSDFHHYGLASPIYTHFTSPIRRYADIIVHRLLAVAIGADTTYPDLMDKHKQSALCNNLNYRHKMSQYAQRASVAFHTQLFFKARGILNEEGFVLFVRKNAIIVLIPKFGLEGTVFFDSKDKASPNLVFDEKGPTLKVEQHTFHIFDQVKVTISLDESNIQHQKIRMALTEPVIPGVSVSAPEAEPQAKKQKLDR</sequence>
<dbReference type="Pfam" id="PF17215">
    <property type="entry name" value="Rrp44_S1"/>
    <property type="match status" value="1"/>
</dbReference>
<dbReference type="InterPro" id="IPR012340">
    <property type="entry name" value="NA-bd_OB-fold"/>
</dbReference>
<dbReference type="Gene3D" id="2.40.50.690">
    <property type="match status" value="1"/>
</dbReference>
<evidence type="ECO:0000256" key="5">
    <source>
        <dbReference type="ARBA" id="ARBA00004642"/>
    </source>
</evidence>
<dbReference type="CDD" id="cd09862">
    <property type="entry name" value="PIN_Rrp44-like"/>
    <property type="match status" value="1"/>
</dbReference>
<evidence type="ECO:0000256" key="14">
    <source>
        <dbReference type="ARBA" id="ARBA00022839"/>
    </source>
</evidence>
<evidence type="ECO:0000256" key="18">
    <source>
        <dbReference type="ARBA" id="ARBA00023211"/>
    </source>
</evidence>
<dbReference type="GO" id="GO:0004519">
    <property type="term" value="F:endonuclease activity"/>
    <property type="evidence" value="ECO:0007669"/>
    <property type="project" value="UniProtKB-KW"/>
</dbReference>
<dbReference type="PANTHER" id="PTHR23355">
    <property type="entry name" value="RIBONUCLEASE"/>
    <property type="match status" value="1"/>
</dbReference>
<dbReference type="GO" id="GO:0003723">
    <property type="term" value="F:RNA binding"/>
    <property type="evidence" value="ECO:0007669"/>
    <property type="project" value="UniProtKB-KW"/>
</dbReference>
<evidence type="ECO:0000256" key="11">
    <source>
        <dbReference type="ARBA" id="ARBA00022759"/>
    </source>
</evidence>
<keyword evidence="14" id="KW-0269">Exonuclease</keyword>
<evidence type="ECO:0000256" key="22">
    <source>
        <dbReference type="ARBA" id="ARBA00077221"/>
    </source>
</evidence>
<evidence type="ECO:0000256" key="12">
    <source>
        <dbReference type="ARBA" id="ARBA00022801"/>
    </source>
</evidence>
<dbReference type="SUPFAM" id="SSF88723">
    <property type="entry name" value="PIN domain-like"/>
    <property type="match status" value="1"/>
</dbReference>
<dbReference type="Pfam" id="PF00773">
    <property type="entry name" value="RNB"/>
    <property type="match status" value="1"/>
</dbReference>
<dbReference type="InterPro" id="IPR022966">
    <property type="entry name" value="RNase_II/R_CS"/>
</dbReference>
<gene>
    <name evidence="27" type="primary">DIS3</name>
    <name evidence="27" type="ORF">CRENBAI_003466</name>
</gene>
<dbReference type="GO" id="GO:0071034">
    <property type="term" value="P:CUT catabolic process"/>
    <property type="evidence" value="ECO:0007669"/>
    <property type="project" value="UniProtKB-ARBA"/>
</dbReference>
<evidence type="ECO:0000256" key="15">
    <source>
        <dbReference type="ARBA" id="ARBA00022842"/>
    </source>
</evidence>
<keyword evidence="15" id="KW-0460">Magnesium</keyword>
<dbReference type="InterPro" id="IPR002716">
    <property type="entry name" value="PIN_dom"/>
</dbReference>
<dbReference type="GO" id="GO:0000176">
    <property type="term" value="C:nuclear exosome (RNase complex)"/>
    <property type="evidence" value="ECO:0007669"/>
    <property type="project" value="UniProtKB-ARBA"/>
</dbReference>
<evidence type="ECO:0000313" key="28">
    <source>
        <dbReference type="Proteomes" id="UP001311232"/>
    </source>
</evidence>
<comment type="subcellular location">
    <subcellularLocation>
        <location evidence="3">Cytoplasm</location>
    </subcellularLocation>
    <subcellularLocation>
        <location evidence="4">Nucleus</location>
        <location evidence="4">Nucleolus</location>
    </subcellularLocation>
    <subcellularLocation>
        <location evidence="5">Nucleus</location>
        <location evidence="5">Nucleoplasm</location>
    </subcellularLocation>
</comment>
<feature type="domain" description="RNB" evidence="26">
    <location>
        <begin position="448"/>
        <end position="778"/>
    </location>
</feature>
<evidence type="ECO:0000256" key="6">
    <source>
        <dbReference type="ARBA" id="ARBA00005785"/>
    </source>
</evidence>
<keyword evidence="12" id="KW-0378">Hydrolase</keyword>
<evidence type="ECO:0000256" key="19">
    <source>
        <dbReference type="ARBA" id="ARBA00023242"/>
    </source>
</evidence>